<comment type="subcellular location">
    <subcellularLocation>
        <location evidence="1">Nucleus</location>
    </subcellularLocation>
</comment>
<keyword evidence="4" id="KW-0677">Repeat</keyword>
<keyword evidence="8" id="KW-0238">DNA-binding</keyword>
<dbReference type="PROSITE" id="PS00028">
    <property type="entry name" value="ZINC_FINGER_C2H2_1"/>
    <property type="match status" value="2"/>
</dbReference>
<comment type="caution">
    <text evidence="14">The sequence shown here is derived from an EMBL/GenBank/DDBJ whole genome shotgun (WGS) entry which is preliminary data.</text>
</comment>
<evidence type="ECO:0000256" key="2">
    <source>
        <dbReference type="ARBA" id="ARBA00006991"/>
    </source>
</evidence>
<comment type="similarity">
    <text evidence="2">Belongs to the krueppel C2H2-type zinc-finger protein family.</text>
</comment>
<keyword evidence="7" id="KW-0805">Transcription regulation</keyword>
<proteinExistence type="inferred from homology"/>
<feature type="domain" description="C2H2-type" evidence="13">
    <location>
        <begin position="194"/>
        <end position="221"/>
    </location>
</feature>
<evidence type="ECO:0000256" key="1">
    <source>
        <dbReference type="ARBA" id="ARBA00004123"/>
    </source>
</evidence>
<keyword evidence="6" id="KW-0862">Zinc</keyword>
<dbReference type="EMBL" id="UYJE01007463">
    <property type="protein sequence ID" value="VDI55032.1"/>
    <property type="molecule type" value="Genomic_DNA"/>
</dbReference>
<accession>A0A8B6FXA2</accession>
<evidence type="ECO:0000256" key="10">
    <source>
        <dbReference type="ARBA" id="ARBA00023242"/>
    </source>
</evidence>
<evidence type="ECO:0000313" key="15">
    <source>
        <dbReference type="Proteomes" id="UP000596742"/>
    </source>
</evidence>
<keyword evidence="9" id="KW-0804">Transcription</keyword>
<evidence type="ECO:0000256" key="11">
    <source>
        <dbReference type="PROSITE-ProRule" id="PRU00042"/>
    </source>
</evidence>
<dbReference type="InterPro" id="IPR013087">
    <property type="entry name" value="Znf_C2H2_type"/>
</dbReference>
<feature type="domain" description="C2H2-type" evidence="13">
    <location>
        <begin position="251"/>
        <end position="280"/>
    </location>
</feature>
<protein>
    <recommendedName>
        <fullName evidence="13">C2H2-type domain-containing protein</fullName>
    </recommendedName>
</protein>
<name>A0A8B6FXA2_MYTGA</name>
<dbReference type="Gene3D" id="3.30.160.60">
    <property type="entry name" value="Classic Zinc Finger"/>
    <property type="match status" value="4"/>
</dbReference>
<evidence type="ECO:0000256" key="8">
    <source>
        <dbReference type="ARBA" id="ARBA00023125"/>
    </source>
</evidence>
<keyword evidence="5 11" id="KW-0863">Zinc-finger</keyword>
<dbReference type="AlphaFoldDB" id="A0A8B6FXA2"/>
<dbReference type="PANTHER" id="PTHR24379:SF121">
    <property type="entry name" value="C2H2-TYPE DOMAIN-CONTAINING PROTEIN"/>
    <property type="match status" value="1"/>
</dbReference>
<dbReference type="OrthoDB" id="6077919at2759"/>
<evidence type="ECO:0000256" key="9">
    <source>
        <dbReference type="ARBA" id="ARBA00023163"/>
    </source>
</evidence>
<feature type="domain" description="C2H2-type" evidence="13">
    <location>
        <begin position="284"/>
        <end position="312"/>
    </location>
</feature>
<evidence type="ECO:0000256" key="3">
    <source>
        <dbReference type="ARBA" id="ARBA00022723"/>
    </source>
</evidence>
<dbReference type="InterPro" id="IPR036236">
    <property type="entry name" value="Znf_C2H2_sf"/>
</dbReference>
<reference evidence="14" key="1">
    <citation type="submission" date="2018-11" db="EMBL/GenBank/DDBJ databases">
        <authorList>
            <person name="Alioto T."/>
            <person name="Alioto T."/>
        </authorList>
    </citation>
    <scope>NUCLEOTIDE SEQUENCE</scope>
</reference>
<dbReference type="FunFam" id="3.30.160.60:FF:001370">
    <property type="entry name" value="Zinc finger protein"/>
    <property type="match status" value="1"/>
</dbReference>
<feature type="compositionally biased region" description="Acidic residues" evidence="12">
    <location>
        <begin position="1"/>
        <end position="11"/>
    </location>
</feature>
<evidence type="ECO:0000256" key="12">
    <source>
        <dbReference type="SAM" id="MobiDB-lite"/>
    </source>
</evidence>
<gene>
    <name evidence="14" type="ORF">MGAL_10B020663</name>
</gene>
<evidence type="ECO:0000256" key="5">
    <source>
        <dbReference type="ARBA" id="ARBA00022771"/>
    </source>
</evidence>
<keyword evidence="10" id="KW-0539">Nucleus</keyword>
<keyword evidence="15" id="KW-1185">Reference proteome</keyword>
<feature type="domain" description="C2H2-type" evidence="13">
    <location>
        <begin position="222"/>
        <end position="250"/>
    </location>
</feature>
<keyword evidence="3" id="KW-0479">Metal-binding</keyword>
<evidence type="ECO:0000256" key="6">
    <source>
        <dbReference type="ARBA" id="ARBA00022833"/>
    </source>
</evidence>
<feature type="region of interest" description="Disordered" evidence="12">
    <location>
        <begin position="1"/>
        <end position="44"/>
    </location>
</feature>
<evidence type="ECO:0000256" key="4">
    <source>
        <dbReference type="ARBA" id="ARBA00022737"/>
    </source>
</evidence>
<feature type="compositionally biased region" description="Polar residues" evidence="12">
    <location>
        <begin position="31"/>
        <end position="44"/>
    </location>
</feature>
<dbReference type="GO" id="GO:0003690">
    <property type="term" value="F:double-stranded DNA binding"/>
    <property type="evidence" value="ECO:0007669"/>
    <property type="project" value="UniProtKB-ARBA"/>
</dbReference>
<dbReference type="SMART" id="SM00355">
    <property type="entry name" value="ZnF_C2H2"/>
    <property type="match status" value="6"/>
</dbReference>
<dbReference type="PROSITE" id="PS50157">
    <property type="entry name" value="ZINC_FINGER_C2H2_2"/>
    <property type="match status" value="4"/>
</dbReference>
<evidence type="ECO:0000256" key="7">
    <source>
        <dbReference type="ARBA" id="ARBA00023015"/>
    </source>
</evidence>
<organism evidence="14 15">
    <name type="scientific">Mytilus galloprovincialis</name>
    <name type="common">Mediterranean mussel</name>
    <dbReference type="NCBI Taxonomy" id="29158"/>
    <lineage>
        <taxon>Eukaryota</taxon>
        <taxon>Metazoa</taxon>
        <taxon>Spiralia</taxon>
        <taxon>Lophotrochozoa</taxon>
        <taxon>Mollusca</taxon>
        <taxon>Bivalvia</taxon>
        <taxon>Autobranchia</taxon>
        <taxon>Pteriomorphia</taxon>
        <taxon>Mytilida</taxon>
        <taxon>Mytiloidea</taxon>
        <taxon>Mytilidae</taxon>
        <taxon>Mytilinae</taxon>
        <taxon>Mytilus</taxon>
    </lineage>
</organism>
<dbReference type="SUPFAM" id="SSF57667">
    <property type="entry name" value="beta-beta-alpha zinc fingers"/>
    <property type="match status" value="2"/>
</dbReference>
<dbReference type="GO" id="GO:0008270">
    <property type="term" value="F:zinc ion binding"/>
    <property type="evidence" value="ECO:0007669"/>
    <property type="project" value="UniProtKB-KW"/>
</dbReference>
<dbReference type="Pfam" id="PF00096">
    <property type="entry name" value="zf-C2H2"/>
    <property type="match status" value="3"/>
</dbReference>
<sequence length="336" mass="39040">MNRSDSDDELDQSSIISNMRKPHERNDSNTEKLPTSQRTALSKSTKELWQTEINSDQASAVTEGIRQSCTSRIPNQKTTSENLDFDILDPQPLENLEQILEIANILPSLPEIQQDETSITDTKEHLNTTKDLSKEGKNMDERVKCKLCDIVVGKRSLRRHERTHGHHLKCPSCTAKFTEPWALKNHILRHSEPYVCDTCGKTFMSSSGLHVHMRRHDGNQRFVCHECGKSFSTHMHYQGHINSVHLNKRDHICEHCNKGFSYKTSLDRHKRECKFSPEENREEYSCEYCGTKTKSLRFLQEHIKGKHKKQQIICHCGKIFAWTRSYKRHQKSCLIK</sequence>
<evidence type="ECO:0000313" key="14">
    <source>
        <dbReference type="EMBL" id="VDI55032.1"/>
    </source>
</evidence>
<dbReference type="PANTHER" id="PTHR24379">
    <property type="entry name" value="KRAB AND ZINC FINGER DOMAIN-CONTAINING"/>
    <property type="match status" value="1"/>
</dbReference>
<evidence type="ECO:0000259" key="13">
    <source>
        <dbReference type="PROSITE" id="PS50157"/>
    </source>
</evidence>
<dbReference type="GO" id="GO:0005634">
    <property type="term" value="C:nucleus"/>
    <property type="evidence" value="ECO:0007669"/>
    <property type="project" value="UniProtKB-SubCell"/>
</dbReference>
<dbReference type="Proteomes" id="UP000596742">
    <property type="component" value="Unassembled WGS sequence"/>
</dbReference>